<keyword evidence="1" id="KW-0805">Transcription regulation</keyword>
<gene>
    <name evidence="5" type="ORF">SEV965_LOCUS1238</name>
</gene>
<evidence type="ECO:0000259" key="4">
    <source>
        <dbReference type="PROSITE" id="PS51843"/>
    </source>
</evidence>
<feature type="domain" description="NR LBD" evidence="4">
    <location>
        <begin position="1"/>
        <end position="243"/>
    </location>
</feature>
<protein>
    <recommendedName>
        <fullName evidence="4">NR LBD domain-containing protein</fullName>
    </recommendedName>
</protein>
<dbReference type="Proteomes" id="UP000663889">
    <property type="component" value="Unassembled WGS sequence"/>
</dbReference>
<reference evidence="5" key="1">
    <citation type="submission" date="2021-02" db="EMBL/GenBank/DDBJ databases">
        <authorList>
            <person name="Nowell W R."/>
        </authorList>
    </citation>
    <scope>NUCLEOTIDE SEQUENCE</scope>
</reference>
<evidence type="ECO:0000256" key="1">
    <source>
        <dbReference type="ARBA" id="ARBA00023015"/>
    </source>
</evidence>
<sequence>MSFFVVDSLYKINEKHTFLRWSSYDIYIRHSKRIKQLEIRMNQMILNGITEYPGDNATVAQFLATVPKTVEVIVRSSVFYIQELPGMVNIGLGNLHTIILHRTFDWYMLKYACLLLNDNGQGYLLSPDGFQYTRRWMDILYGVEMTDEVFKFCQYFHSLNLTETEICLVIPLQMCHTDLTIKDSEIQQRLRACYLYALHQELCQNHGAQEGQILCGKILQVLDLLSPLNEFYEKNVASRLLEA</sequence>
<dbReference type="SUPFAM" id="SSF48508">
    <property type="entry name" value="Nuclear receptor ligand-binding domain"/>
    <property type="match status" value="1"/>
</dbReference>
<name>A0A813TML8_9BILA</name>
<dbReference type="InterPro" id="IPR035500">
    <property type="entry name" value="NHR-like_dom_sf"/>
</dbReference>
<dbReference type="PROSITE" id="PS51843">
    <property type="entry name" value="NR_LBD"/>
    <property type="match status" value="1"/>
</dbReference>
<evidence type="ECO:0000313" key="6">
    <source>
        <dbReference type="Proteomes" id="UP000663889"/>
    </source>
</evidence>
<keyword evidence="3" id="KW-0675">Receptor</keyword>
<keyword evidence="2" id="KW-0804">Transcription</keyword>
<evidence type="ECO:0000256" key="2">
    <source>
        <dbReference type="ARBA" id="ARBA00023163"/>
    </source>
</evidence>
<dbReference type="AlphaFoldDB" id="A0A813TML8"/>
<accession>A0A813TML8</accession>
<evidence type="ECO:0000256" key="3">
    <source>
        <dbReference type="ARBA" id="ARBA00023170"/>
    </source>
</evidence>
<dbReference type="Gene3D" id="1.10.565.10">
    <property type="entry name" value="Retinoid X Receptor"/>
    <property type="match status" value="1"/>
</dbReference>
<dbReference type="EMBL" id="CAJNOU010000023">
    <property type="protein sequence ID" value="CAF0813366.1"/>
    <property type="molecule type" value="Genomic_DNA"/>
</dbReference>
<dbReference type="InterPro" id="IPR000536">
    <property type="entry name" value="Nucl_hrmn_rcpt_lig-bd"/>
</dbReference>
<proteinExistence type="predicted"/>
<organism evidence="5 6">
    <name type="scientific">Rotaria sordida</name>
    <dbReference type="NCBI Taxonomy" id="392033"/>
    <lineage>
        <taxon>Eukaryota</taxon>
        <taxon>Metazoa</taxon>
        <taxon>Spiralia</taxon>
        <taxon>Gnathifera</taxon>
        <taxon>Rotifera</taxon>
        <taxon>Eurotatoria</taxon>
        <taxon>Bdelloidea</taxon>
        <taxon>Philodinida</taxon>
        <taxon>Philodinidae</taxon>
        <taxon>Rotaria</taxon>
    </lineage>
</organism>
<evidence type="ECO:0000313" key="5">
    <source>
        <dbReference type="EMBL" id="CAF0813366.1"/>
    </source>
</evidence>
<comment type="caution">
    <text evidence="5">The sequence shown here is derived from an EMBL/GenBank/DDBJ whole genome shotgun (WGS) entry which is preliminary data.</text>
</comment>